<dbReference type="Pfam" id="PF01569">
    <property type="entry name" value="PAP2"/>
    <property type="match status" value="1"/>
</dbReference>
<dbReference type="InterPro" id="IPR036938">
    <property type="entry name" value="PAP2/HPO_sf"/>
</dbReference>
<evidence type="ECO:0000313" key="3">
    <source>
        <dbReference type="EMBL" id="GLS23310.1"/>
    </source>
</evidence>
<feature type="transmembrane region" description="Helical" evidence="1">
    <location>
        <begin position="196"/>
        <end position="214"/>
    </location>
</feature>
<evidence type="ECO:0000256" key="1">
    <source>
        <dbReference type="SAM" id="Phobius"/>
    </source>
</evidence>
<evidence type="ECO:0000259" key="2">
    <source>
        <dbReference type="Pfam" id="PF01569"/>
    </source>
</evidence>
<feature type="domain" description="Phosphatidic acid phosphatase type 2/haloperoxidase" evidence="2">
    <location>
        <begin position="91"/>
        <end position="217"/>
    </location>
</feature>
<comment type="caution">
    <text evidence="3">The sequence shown here is derived from an EMBL/GenBank/DDBJ whole genome shotgun (WGS) entry which is preliminary data.</text>
</comment>
<dbReference type="EMBL" id="BSPC01000069">
    <property type="protein sequence ID" value="GLS23310.1"/>
    <property type="molecule type" value="Genomic_DNA"/>
</dbReference>
<dbReference type="SUPFAM" id="SSF48317">
    <property type="entry name" value="Acid phosphatase/Vanadium-dependent haloperoxidase"/>
    <property type="match status" value="1"/>
</dbReference>
<dbReference type="InterPro" id="IPR000326">
    <property type="entry name" value="PAP2/HPO"/>
</dbReference>
<organism evidence="3 4">
    <name type="scientific">Labrys miyagiensis</name>
    <dbReference type="NCBI Taxonomy" id="346912"/>
    <lineage>
        <taxon>Bacteria</taxon>
        <taxon>Pseudomonadati</taxon>
        <taxon>Pseudomonadota</taxon>
        <taxon>Alphaproteobacteria</taxon>
        <taxon>Hyphomicrobiales</taxon>
        <taxon>Xanthobacteraceae</taxon>
        <taxon>Labrys</taxon>
    </lineage>
</organism>
<name>A0ABQ6CU62_9HYPH</name>
<feature type="transmembrane region" description="Helical" evidence="1">
    <location>
        <begin position="165"/>
        <end position="184"/>
    </location>
</feature>
<reference evidence="4" key="1">
    <citation type="journal article" date="2019" name="Int. J. Syst. Evol. Microbiol.">
        <title>The Global Catalogue of Microorganisms (GCM) 10K type strain sequencing project: providing services to taxonomists for standard genome sequencing and annotation.</title>
        <authorList>
            <consortium name="The Broad Institute Genomics Platform"/>
            <consortium name="The Broad Institute Genome Sequencing Center for Infectious Disease"/>
            <person name="Wu L."/>
            <person name="Ma J."/>
        </authorList>
    </citation>
    <scope>NUCLEOTIDE SEQUENCE [LARGE SCALE GENOMIC DNA]</scope>
    <source>
        <strain evidence="4">NBRC 101365</strain>
    </source>
</reference>
<accession>A0ABQ6CU62</accession>
<feature type="transmembrane region" description="Helical" evidence="1">
    <location>
        <begin position="88"/>
        <end position="107"/>
    </location>
</feature>
<feature type="transmembrane region" description="Helical" evidence="1">
    <location>
        <begin position="57"/>
        <end position="76"/>
    </location>
</feature>
<evidence type="ECO:0000313" key="4">
    <source>
        <dbReference type="Proteomes" id="UP001156882"/>
    </source>
</evidence>
<keyword evidence="4" id="KW-1185">Reference proteome</keyword>
<keyword evidence="1" id="KW-0812">Transmembrane</keyword>
<proteinExistence type="predicted"/>
<protein>
    <submittedName>
        <fullName evidence="3">Phosphatase PAP2 family protein</fullName>
    </submittedName>
</protein>
<gene>
    <name evidence="3" type="ORF">GCM10007874_63300</name>
</gene>
<dbReference type="RefSeq" id="WP_284316224.1">
    <property type="nucleotide sequence ID" value="NZ_BSPC01000069.1"/>
</dbReference>
<dbReference type="Gene3D" id="1.20.144.10">
    <property type="entry name" value="Phosphatidic acid phosphatase type 2/haloperoxidase"/>
    <property type="match status" value="1"/>
</dbReference>
<dbReference type="Proteomes" id="UP001156882">
    <property type="component" value="Unassembled WGS sequence"/>
</dbReference>
<keyword evidence="1" id="KW-1133">Transmembrane helix</keyword>
<keyword evidence="1" id="KW-0472">Membrane</keyword>
<sequence length="289" mass="31171">MKSSRCLLPIAGLLVGTGLLFGLFPSLDLDISQRFGATGFPLKANTLAIALRQTGQWLPLIVFLACLAALLGPLANPRWRNGFDARNLAAILLTFTLGPGLLINVGLKDHWHRPRPIQVSEFGGASSFKPWWDTSGACQLNCSFASGEVAAATAAVGVVTLIPSAYAGAALVLGVILTLIVAYLRLAFGGHFLSDIVFAALLTQFVACALTTLFHSQRWRYGCEGVLEQDIRLLAFRLHAQLPWLRHQPHWLVRSAHLALGKPAFSPTLGSVTVIGWERADDHAGVYGR</sequence>